<sequence length="382" mass="43770">MNKSTALGSVILSLETIPTELAHQIIDDLRVWDVLKLLCYQNDRVDECIISHPICRIMIGSDDQSISKIRFAATFYRDFFLKLGKSLVPDDSILGLNIHYPKQSNIDQVLNVMHARIHAEINEHWKIVDLTRFGASDSIFVGNWRPPQDGYTFEAMKEHWDDIQAAKATLFGQMASELRWAADILEANPDILKRTLDPAQERRPNTAHIVSRMRQDAAKIARSPREKFVLSEHFSLVFVPVIPFDSALNEMLCLMQSQGMVMGNRVVTDGLPPSVTKLVHIVIRGMPRFYMSPLEMKHLSEMKLRPTANEKGEIIRTGNTLWSEQPNTPVSIDGSFFTPFKTGSAYHFRRLSSFYWNSHSEVEKEWLESFVELYRYLRGSGK</sequence>
<protein>
    <submittedName>
        <fullName evidence="1">Uncharacterized protein</fullName>
    </submittedName>
</protein>
<dbReference type="AlphaFoldDB" id="A0A1V6UHE0"/>
<dbReference type="Proteomes" id="UP000191500">
    <property type="component" value="Unassembled WGS sequence"/>
</dbReference>
<gene>
    <name evidence="1" type="ORF">PENCOP_c009G03288</name>
</gene>
<reference evidence="2" key="1">
    <citation type="journal article" date="2017" name="Nat. Microbiol.">
        <title>Global analysis of biosynthetic gene clusters reveals vast potential of secondary metabolite production in Penicillium species.</title>
        <authorList>
            <person name="Nielsen J.C."/>
            <person name="Grijseels S."/>
            <person name="Prigent S."/>
            <person name="Ji B."/>
            <person name="Dainat J."/>
            <person name="Nielsen K.F."/>
            <person name="Frisvad J.C."/>
            <person name="Workman M."/>
            <person name="Nielsen J."/>
        </authorList>
    </citation>
    <scope>NUCLEOTIDE SEQUENCE [LARGE SCALE GENOMIC DNA]</scope>
    <source>
        <strain evidence="2">IBT 31321</strain>
    </source>
</reference>
<comment type="caution">
    <text evidence="1">The sequence shown here is derived from an EMBL/GenBank/DDBJ whole genome shotgun (WGS) entry which is preliminary data.</text>
</comment>
<organism evidence="1 2">
    <name type="scientific">Penicillium coprophilum</name>
    <dbReference type="NCBI Taxonomy" id="36646"/>
    <lineage>
        <taxon>Eukaryota</taxon>
        <taxon>Fungi</taxon>
        <taxon>Dikarya</taxon>
        <taxon>Ascomycota</taxon>
        <taxon>Pezizomycotina</taxon>
        <taxon>Eurotiomycetes</taxon>
        <taxon>Eurotiomycetidae</taxon>
        <taxon>Eurotiales</taxon>
        <taxon>Aspergillaceae</taxon>
        <taxon>Penicillium</taxon>
    </lineage>
</organism>
<proteinExistence type="predicted"/>
<name>A0A1V6UHE0_9EURO</name>
<accession>A0A1V6UHE0</accession>
<evidence type="ECO:0000313" key="2">
    <source>
        <dbReference type="Proteomes" id="UP000191500"/>
    </source>
</evidence>
<dbReference type="EMBL" id="MDDG01000009">
    <property type="protein sequence ID" value="OQE37875.1"/>
    <property type="molecule type" value="Genomic_DNA"/>
</dbReference>
<keyword evidence="2" id="KW-1185">Reference proteome</keyword>
<evidence type="ECO:0000313" key="1">
    <source>
        <dbReference type="EMBL" id="OQE37875.1"/>
    </source>
</evidence>